<dbReference type="SUPFAM" id="SSF52374">
    <property type="entry name" value="Nucleotidylyl transferase"/>
    <property type="match status" value="1"/>
</dbReference>
<keyword evidence="2 8" id="KW-0288">FMN</keyword>
<comment type="similarity">
    <text evidence="8">Belongs to the archaeal FAD synthase family.</text>
</comment>
<organism evidence="10 11">
    <name type="scientific">Salinirubellus salinus</name>
    <dbReference type="NCBI Taxonomy" id="1364945"/>
    <lineage>
        <taxon>Archaea</taxon>
        <taxon>Methanobacteriati</taxon>
        <taxon>Methanobacteriota</taxon>
        <taxon>Stenosarchaea group</taxon>
        <taxon>Halobacteria</taxon>
        <taxon>Halobacteriales</taxon>
        <taxon>Natronomonadaceae</taxon>
        <taxon>Salinirubellus</taxon>
    </lineage>
</organism>
<evidence type="ECO:0000256" key="3">
    <source>
        <dbReference type="ARBA" id="ARBA00022679"/>
    </source>
</evidence>
<evidence type="ECO:0000256" key="6">
    <source>
        <dbReference type="ARBA" id="ARBA00022827"/>
    </source>
</evidence>
<comment type="caution">
    <text evidence="8">Lacks conserved residue(s) required for the propagation of feature annotation.</text>
</comment>
<feature type="binding site" evidence="8">
    <location>
        <begin position="26"/>
        <end position="29"/>
    </location>
    <ligand>
        <name>ATP</name>
        <dbReference type="ChEBI" id="CHEBI:30616"/>
    </ligand>
</feature>
<dbReference type="CDD" id="cd02170">
    <property type="entry name" value="cytidylyltransferase"/>
    <property type="match status" value="1"/>
</dbReference>
<dbReference type="AlphaFoldDB" id="A0A9E7R482"/>
<evidence type="ECO:0000313" key="10">
    <source>
        <dbReference type="EMBL" id="UWM55237.1"/>
    </source>
</evidence>
<comment type="subunit">
    <text evidence="8">Homodimer.</text>
</comment>
<evidence type="ECO:0000256" key="4">
    <source>
        <dbReference type="ARBA" id="ARBA00022695"/>
    </source>
</evidence>
<dbReference type="RefSeq" id="WP_260594290.1">
    <property type="nucleotide sequence ID" value="NZ_CP104003.1"/>
</dbReference>
<dbReference type="NCBIfam" id="TIGR00125">
    <property type="entry name" value="cyt_tran_rel"/>
    <property type="match status" value="1"/>
</dbReference>
<dbReference type="EC" id="2.7.7.2" evidence="8"/>
<proteinExistence type="inferred from homology"/>
<evidence type="ECO:0000256" key="5">
    <source>
        <dbReference type="ARBA" id="ARBA00022741"/>
    </source>
</evidence>
<keyword evidence="7 8" id="KW-0067">ATP-binding</keyword>
<dbReference type="GO" id="GO:0005524">
    <property type="term" value="F:ATP binding"/>
    <property type="evidence" value="ECO:0007669"/>
    <property type="project" value="UniProtKB-UniRule"/>
</dbReference>
<dbReference type="GO" id="GO:0003919">
    <property type="term" value="F:FMN adenylyltransferase activity"/>
    <property type="evidence" value="ECO:0007669"/>
    <property type="project" value="UniProtKB-UniRule"/>
</dbReference>
<keyword evidence="1 8" id="KW-0285">Flavoprotein</keyword>
<dbReference type="Gene3D" id="3.40.50.620">
    <property type="entry name" value="HUPs"/>
    <property type="match status" value="1"/>
</dbReference>
<dbReference type="InterPro" id="IPR004821">
    <property type="entry name" value="Cyt_trans-like"/>
</dbReference>
<name>A0A9E7R482_9EURY</name>
<feature type="domain" description="Cytidyltransferase-like" evidence="9">
    <location>
        <begin position="18"/>
        <end position="142"/>
    </location>
</feature>
<dbReference type="Proteomes" id="UP001057580">
    <property type="component" value="Chromosome"/>
</dbReference>
<reference evidence="10" key="1">
    <citation type="submission" date="2022-09" db="EMBL/GenBank/DDBJ databases">
        <title>Diverse halophilic archaea isolated from saline environments.</title>
        <authorList>
            <person name="Cui H.-L."/>
        </authorList>
    </citation>
    <scope>NUCLEOTIDE SEQUENCE</scope>
    <source>
        <strain evidence="10">ZS-35-S2</strain>
    </source>
</reference>
<dbReference type="Pfam" id="PF01467">
    <property type="entry name" value="CTP_transf_like"/>
    <property type="match status" value="1"/>
</dbReference>
<dbReference type="InterPro" id="IPR050385">
    <property type="entry name" value="Archaeal_FAD_synthase"/>
</dbReference>
<feature type="binding site" evidence="8">
    <location>
        <begin position="21"/>
        <end position="22"/>
    </location>
    <ligand>
        <name>ATP</name>
        <dbReference type="ChEBI" id="CHEBI:30616"/>
    </ligand>
</feature>
<gene>
    <name evidence="8" type="primary">ribL</name>
    <name evidence="10" type="ORF">N0B31_02890</name>
</gene>
<dbReference type="PANTHER" id="PTHR43793">
    <property type="entry name" value="FAD SYNTHASE"/>
    <property type="match status" value="1"/>
</dbReference>
<keyword evidence="11" id="KW-1185">Reference proteome</keyword>
<dbReference type="InterPro" id="IPR014729">
    <property type="entry name" value="Rossmann-like_a/b/a_fold"/>
</dbReference>
<keyword evidence="5 8" id="KW-0547">Nucleotide-binding</keyword>
<keyword evidence="6 8" id="KW-0274">FAD</keyword>
<keyword evidence="3 8" id="KW-0808">Transferase</keyword>
<feature type="binding site" evidence="8">
    <location>
        <position position="104"/>
    </location>
    <ligand>
        <name>ATP</name>
        <dbReference type="ChEBI" id="CHEBI:30616"/>
    </ligand>
</feature>
<evidence type="ECO:0000256" key="7">
    <source>
        <dbReference type="ARBA" id="ARBA00022840"/>
    </source>
</evidence>
<evidence type="ECO:0000256" key="1">
    <source>
        <dbReference type="ARBA" id="ARBA00022630"/>
    </source>
</evidence>
<dbReference type="EMBL" id="CP104003">
    <property type="protein sequence ID" value="UWM55237.1"/>
    <property type="molecule type" value="Genomic_DNA"/>
</dbReference>
<dbReference type="HAMAP" id="MF_02115">
    <property type="entry name" value="FAD_synth_arch"/>
    <property type="match status" value="1"/>
</dbReference>
<sequence length="155" mass="17236">MSGDEDRDGGPAYGRVVAQGTFDILHPGHVHYLHEAKSMGEELHVILARAANVTHKEPPVLSDEQRREMVAALDPVDEAHLGHLEDFFVPIERIDPDCIVLGHDQYHDEEDVAGALAARGLECDVRRASPRETVRDDELLSTGRIVDRICETRCP</sequence>
<evidence type="ECO:0000256" key="2">
    <source>
        <dbReference type="ARBA" id="ARBA00022643"/>
    </source>
</evidence>
<accession>A0A9E7R482</accession>
<dbReference type="PANTHER" id="PTHR43793:SF1">
    <property type="entry name" value="FAD SYNTHASE"/>
    <property type="match status" value="1"/>
</dbReference>
<dbReference type="KEGG" id="ssai:N0B31_02890"/>
<dbReference type="GeneID" id="74941334"/>
<comment type="pathway">
    <text evidence="8">Cofactor biosynthesis; FAD biosynthesis; FAD from FMN: step 1/1.</text>
</comment>
<comment type="catalytic activity">
    <reaction evidence="8">
        <text>FMN + ATP + H(+) = FAD + diphosphate</text>
        <dbReference type="Rhea" id="RHEA:17237"/>
        <dbReference type="ChEBI" id="CHEBI:15378"/>
        <dbReference type="ChEBI" id="CHEBI:30616"/>
        <dbReference type="ChEBI" id="CHEBI:33019"/>
        <dbReference type="ChEBI" id="CHEBI:57692"/>
        <dbReference type="ChEBI" id="CHEBI:58210"/>
        <dbReference type="EC" id="2.7.7.2"/>
    </reaction>
</comment>
<dbReference type="InterPro" id="IPR024902">
    <property type="entry name" value="FAD_synth_RibL"/>
</dbReference>
<keyword evidence="4 8" id="KW-0548">Nucleotidyltransferase</keyword>
<evidence type="ECO:0000259" key="9">
    <source>
        <dbReference type="Pfam" id="PF01467"/>
    </source>
</evidence>
<dbReference type="GO" id="GO:0046444">
    <property type="term" value="P:FMN metabolic process"/>
    <property type="evidence" value="ECO:0007669"/>
    <property type="project" value="UniProtKB-UniRule"/>
</dbReference>
<protein>
    <recommendedName>
        <fullName evidence="8">FAD synthase</fullName>
        <ecNumber evidence="8">2.7.7.2</ecNumber>
    </recommendedName>
    <alternativeName>
        <fullName evidence="8">FMN adenylyltransferase</fullName>
    </alternativeName>
    <alternativeName>
        <fullName evidence="8">Flavin adenine dinucleotide synthase</fullName>
    </alternativeName>
</protein>
<dbReference type="GO" id="GO:0006747">
    <property type="term" value="P:FAD biosynthetic process"/>
    <property type="evidence" value="ECO:0007669"/>
    <property type="project" value="UniProtKB-UniRule"/>
</dbReference>
<comment type="cofactor">
    <cofactor evidence="8">
        <name>a divalent metal cation</name>
        <dbReference type="ChEBI" id="CHEBI:60240"/>
    </cofactor>
</comment>
<evidence type="ECO:0000313" key="11">
    <source>
        <dbReference type="Proteomes" id="UP001057580"/>
    </source>
</evidence>
<evidence type="ECO:0000256" key="8">
    <source>
        <dbReference type="HAMAP-Rule" id="MF_02115"/>
    </source>
</evidence>
<comment type="function">
    <text evidence="8">Catalyzes the transfer of the AMP portion of ATP to flavin mononucleotide (FMN) to produce flavin adenine dinucleotide (FAD) coenzyme.</text>
</comment>